<evidence type="ECO:0000256" key="6">
    <source>
        <dbReference type="ARBA" id="ARBA00023125"/>
    </source>
</evidence>
<keyword evidence="2" id="KW-0963">Cytoplasm</keyword>
<dbReference type="SUPFAM" id="SSF52172">
    <property type="entry name" value="CheY-like"/>
    <property type="match status" value="1"/>
</dbReference>
<evidence type="ECO:0000256" key="7">
    <source>
        <dbReference type="ARBA" id="ARBA00023163"/>
    </source>
</evidence>
<dbReference type="CDD" id="cd17624">
    <property type="entry name" value="REC_OmpR_PmrA-like"/>
    <property type="match status" value="1"/>
</dbReference>
<evidence type="ECO:0000259" key="8">
    <source>
        <dbReference type="SMART" id="SM00448"/>
    </source>
</evidence>
<dbReference type="PANTHER" id="PTHR48111:SF35">
    <property type="entry name" value="TRANSCRIPTIONAL REGULATORY PROTEIN QSEB"/>
    <property type="match status" value="1"/>
</dbReference>
<dbReference type="Proteomes" id="UP001057498">
    <property type="component" value="Chromosome"/>
</dbReference>
<dbReference type="InterPro" id="IPR011006">
    <property type="entry name" value="CheY-like_superfamily"/>
</dbReference>
<reference evidence="10" key="1">
    <citation type="submission" date="2022-04" db="EMBL/GenBank/DDBJ databases">
        <title>Whole genome sequence of Sphaerotilus sp. FB-5.</title>
        <authorList>
            <person name="Takeda M."/>
            <person name="Narihara S."/>
            <person name="Akimoto M."/>
            <person name="Akimoto R."/>
            <person name="Nishiyashiki S."/>
            <person name="Murakami T."/>
        </authorList>
    </citation>
    <scope>NUCLEOTIDE SEQUENCE</scope>
    <source>
        <strain evidence="10">FB-5</strain>
    </source>
</reference>
<dbReference type="PANTHER" id="PTHR48111">
    <property type="entry name" value="REGULATOR OF RPOS"/>
    <property type="match status" value="1"/>
</dbReference>
<dbReference type="EMBL" id="AP025730">
    <property type="protein sequence ID" value="BDI03822.1"/>
    <property type="molecule type" value="Genomic_DNA"/>
</dbReference>
<dbReference type="InterPro" id="IPR039420">
    <property type="entry name" value="WalR-like"/>
</dbReference>
<evidence type="ECO:0000313" key="10">
    <source>
        <dbReference type="EMBL" id="BDI03822.1"/>
    </source>
</evidence>
<dbReference type="SMART" id="SM00862">
    <property type="entry name" value="Trans_reg_C"/>
    <property type="match status" value="1"/>
</dbReference>
<dbReference type="InterPro" id="IPR036388">
    <property type="entry name" value="WH-like_DNA-bd_sf"/>
</dbReference>
<keyword evidence="11" id="KW-1185">Reference proteome</keyword>
<dbReference type="Gene3D" id="1.10.10.10">
    <property type="entry name" value="Winged helix-like DNA-binding domain superfamily/Winged helix DNA-binding domain"/>
    <property type="match status" value="1"/>
</dbReference>
<dbReference type="SMART" id="SM00448">
    <property type="entry name" value="REC"/>
    <property type="match status" value="1"/>
</dbReference>
<keyword evidence="7" id="KW-0804">Transcription</keyword>
<dbReference type="InterPro" id="IPR001867">
    <property type="entry name" value="OmpR/PhoB-type_DNA-bd"/>
</dbReference>
<keyword evidence="4" id="KW-0902">Two-component regulatory system</keyword>
<dbReference type="Gene3D" id="6.10.250.690">
    <property type="match status" value="1"/>
</dbReference>
<feature type="domain" description="OmpR/PhoB-type" evidence="9">
    <location>
        <begin position="154"/>
        <end position="225"/>
    </location>
</feature>
<dbReference type="Pfam" id="PF00486">
    <property type="entry name" value="Trans_reg_C"/>
    <property type="match status" value="1"/>
</dbReference>
<dbReference type="Gene3D" id="3.40.50.2300">
    <property type="match status" value="1"/>
</dbReference>
<evidence type="ECO:0000313" key="11">
    <source>
        <dbReference type="Proteomes" id="UP001057498"/>
    </source>
</evidence>
<evidence type="ECO:0000256" key="5">
    <source>
        <dbReference type="ARBA" id="ARBA00023015"/>
    </source>
</evidence>
<comment type="subcellular location">
    <subcellularLocation>
        <location evidence="1">Cytoplasm</location>
    </subcellularLocation>
</comment>
<evidence type="ECO:0000256" key="1">
    <source>
        <dbReference type="ARBA" id="ARBA00004496"/>
    </source>
</evidence>
<sequence length="232" mass="25805">MHTPYPHTPMRILLAEDDPQLGDGLRAGLRQRGFLVDWVRDGEAAERELRSAAYEAAVLDLGLPRMDGLEVLASVRRARVTVPVLVLTARDGVPDRIRGLDSGADDYVVKPVDLDELAARLRALVRRAHGQPQEGLSVQDVTLDPAARSVQLDGEAVTLSAREFDVLHALMLNVGRVLSREQIEQHVYSWGQEVESNAIEVHIHHLRRKLGSSFIQTVRGVGYLVPRERPSR</sequence>
<dbReference type="InterPro" id="IPR001789">
    <property type="entry name" value="Sig_transdc_resp-reg_receiver"/>
</dbReference>
<protein>
    <submittedName>
        <fullName evidence="10">DNA-binding response regulator</fullName>
    </submittedName>
</protein>
<dbReference type="CDD" id="cd00383">
    <property type="entry name" value="trans_reg_C"/>
    <property type="match status" value="1"/>
</dbReference>
<name>A0ABM7YHZ8_9BURK</name>
<feature type="domain" description="Response regulatory" evidence="8">
    <location>
        <begin position="10"/>
        <end position="121"/>
    </location>
</feature>
<dbReference type="GO" id="GO:0003677">
    <property type="term" value="F:DNA binding"/>
    <property type="evidence" value="ECO:0007669"/>
    <property type="project" value="UniProtKB-KW"/>
</dbReference>
<keyword evidence="5" id="KW-0805">Transcription regulation</keyword>
<organism evidence="10 11">
    <name type="scientific">Sphaerotilus microaerophilus</name>
    <dbReference type="NCBI Taxonomy" id="2914710"/>
    <lineage>
        <taxon>Bacteria</taxon>
        <taxon>Pseudomonadati</taxon>
        <taxon>Pseudomonadota</taxon>
        <taxon>Betaproteobacteria</taxon>
        <taxon>Burkholderiales</taxon>
        <taxon>Sphaerotilaceae</taxon>
        <taxon>Sphaerotilus</taxon>
    </lineage>
</organism>
<proteinExistence type="predicted"/>
<evidence type="ECO:0000256" key="3">
    <source>
        <dbReference type="ARBA" id="ARBA00022553"/>
    </source>
</evidence>
<evidence type="ECO:0000256" key="4">
    <source>
        <dbReference type="ARBA" id="ARBA00023012"/>
    </source>
</evidence>
<dbReference type="Pfam" id="PF00072">
    <property type="entry name" value="Response_reg"/>
    <property type="match status" value="1"/>
</dbReference>
<evidence type="ECO:0000259" key="9">
    <source>
        <dbReference type="SMART" id="SM00862"/>
    </source>
</evidence>
<gene>
    <name evidence="10" type="ORF">CATMQ487_07920</name>
</gene>
<keyword evidence="6 10" id="KW-0238">DNA-binding</keyword>
<accession>A0ABM7YHZ8</accession>
<evidence type="ECO:0000256" key="2">
    <source>
        <dbReference type="ARBA" id="ARBA00022490"/>
    </source>
</evidence>
<keyword evidence="3" id="KW-0597">Phosphoprotein</keyword>